<organism evidence="1 2">
    <name type="scientific">Phytophthora fragariaefolia</name>
    <dbReference type="NCBI Taxonomy" id="1490495"/>
    <lineage>
        <taxon>Eukaryota</taxon>
        <taxon>Sar</taxon>
        <taxon>Stramenopiles</taxon>
        <taxon>Oomycota</taxon>
        <taxon>Peronosporomycetes</taxon>
        <taxon>Peronosporales</taxon>
        <taxon>Peronosporaceae</taxon>
        <taxon>Phytophthora</taxon>
    </lineage>
</organism>
<dbReference type="Proteomes" id="UP001165121">
    <property type="component" value="Unassembled WGS sequence"/>
</dbReference>
<accession>A0A9W6TJQ4</accession>
<gene>
    <name evidence="1" type="ORF">Pfra01_000007000</name>
</gene>
<evidence type="ECO:0000313" key="2">
    <source>
        <dbReference type="Proteomes" id="UP001165121"/>
    </source>
</evidence>
<proteinExistence type="predicted"/>
<evidence type="ECO:0000313" key="1">
    <source>
        <dbReference type="EMBL" id="GMF14486.1"/>
    </source>
</evidence>
<comment type="caution">
    <text evidence="1">The sequence shown here is derived from an EMBL/GenBank/DDBJ whole genome shotgun (WGS) entry which is preliminary data.</text>
</comment>
<reference evidence="1" key="1">
    <citation type="submission" date="2023-04" db="EMBL/GenBank/DDBJ databases">
        <title>Phytophthora fragariaefolia NBRC 109709.</title>
        <authorList>
            <person name="Ichikawa N."/>
            <person name="Sato H."/>
            <person name="Tonouchi N."/>
        </authorList>
    </citation>
    <scope>NUCLEOTIDE SEQUENCE</scope>
    <source>
        <strain evidence="1">NBRC 109709</strain>
    </source>
</reference>
<sequence>MFAKIGFGRELAFDRVNDKASAHVTDSCDIVGYHFHLLWGVVDRQTQSIELVAQPTPQHWINFSIGDSCNPKSKAGCRWRWIESVGGDSLVVCINDEVGNYWYNT</sequence>
<name>A0A9W6TJQ4_9STRA</name>
<protein>
    <submittedName>
        <fullName evidence="1">Unnamed protein product</fullName>
    </submittedName>
</protein>
<dbReference type="EMBL" id="BSXT01000003">
    <property type="protein sequence ID" value="GMF14486.1"/>
    <property type="molecule type" value="Genomic_DNA"/>
</dbReference>
<dbReference type="AlphaFoldDB" id="A0A9W6TJQ4"/>
<keyword evidence="2" id="KW-1185">Reference proteome</keyword>